<organism evidence="3 4">
    <name type="scientific">Daphnia sinensis</name>
    <dbReference type="NCBI Taxonomy" id="1820382"/>
    <lineage>
        <taxon>Eukaryota</taxon>
        <taxon>Metazoa</taxon>
        <taxon>Ecdysozoa</taxon>
        <taxon>Arthropoda</taxon>
        <taxon>Crustacea</taxon>
        <taxon>Branchiopoda</taxon>
        <taxon>Diplostraca</taxon>
        <taxon>Cladocera</taxon>
        <taxon>Anomopoda</taxon>
        <taxon>Daphniidae</taxon>
        <taxon>Daphnia</taxon>
        <taxon>Daphnia similis group</taxon>
    </lineage>
</organism>
<protein>
    <submittedName>
        <fullName evidence="3">Uncharacterized protein</fullName>
    </submittedName>
</protein>
<dbReference type="EMBL" id="WJBH02000002">
    <property type="protein sequence ID" value="KAI9563687.1"/>
    <property type="molecule type" value="Genomic_DNA"/>
</dbReference>
<feature type="region of interest" description="Disordered" evidence="1">
    <location>
        <begin position="80"/>
        <end position="100"/>
    </location>
</feature>
<proteinExistence type="predicted"/>
<accession>A0AAD5PY28</accession>
<evidence type="ECO:0000256" key="2">
    <source>
        <dbReference type="SAM" id="SignalP"/>
    </source>
</evidence>
<evidence type="ECO:0000313" key="3">
    <source>
        <dbReference type="EMBL" id="KAI9563687.1"/>
    </source>
</evidence>
<reference evidence="3 4" key="1">
    <citation type="submission" date="2022-05" db="EMBL/GenBank/DDBJ databases">
        <title>A multi-omics perspective on studying reproductive biology in Daphnia sinensis.</title>
        <authorList>
            <person name="Jia J."/>
        </authorList>
    </citation>
    <scope>NUCLEOTIDE SEQUENCE [LARGE SCALE GENOMIC DNA]</scope>
    <source>
        <strain evidence="3 4">WSL</strain>
    </source>
</reference>
<gene>
    <name evidence="3" type="ORF">GHT06_011151</name>
</gene>
<evidence type="ECO:0000313" key="4">
    <source>
        <dbReference type="Proteomes" id="UP000820818"/>
    </source>
</evidence>
<dbReference type="Proteomes" id="UP000820818">
    <property type="component" value="Linkage Group LG2"/>
</dbReference>
<keyword evidence="4" id="KW-1185">Reference proteome</keyword>
<sequence>MKFLVLVMFVALVAGNMFHHPFSPQIKPSWLVSSPAYPFLTNKGLNYHQSRPKDCAQHQDYYSFYDYFPFYPFAPNTQQGVYSGQQRSPAAKKNDRDPSQDWQKFLKQRSRWNHKFFLLDNEAQTVHALRPFNPLELFSYQINQIKPPAPLTRPIFAKRTTFLTITETTRKIDIQICLPSTLFTAPSNPTHCPTYNRTIRQFESYDELLEGENIAPSSASLVMPTVLNIQSQQSPVYSIESSKEEDLDEERDLGSHEMEELTRTDRAMFGSITTRIVTVVATQTSILTRAISPILLVGATAGPLICVPPGLVVCV</sequence>
<feature type="region of interest" description="Disordered" evidence="1">
    <location>
        <begin position="238"/>
        <end position="257"/>
    </location>
</feature>
<feature type="signal peptide" evidence="2">
    <location>
        <begin position="1"/>
        <end position="15"/>
    </location>
</feature>
<dbReference type="AlphaFoldDB" id="A0AAD5PY28"/>
<feature type="chain" id="PRO_5042292722" evidence="2">
    <location>
        <begin position="16"/>
        <end position="315"/>
    </location>
</feature>
<comment type="caution">
    <text evidence="3">The sequence shown here is derived from an EMBL/GenBank/DDBJ whole genome shotgun (WGS) entry which is preliminary data.</text>
</comment>
<evidence type="ECO:0000256" key="1">
    <source>
        <dbReference type="SAM" id="MobiDB-lite"/>
    </source>
</evidence>
<name>A0AAD5PY28_9CRUS</name>
<keyword evidence="2" id="KW-0732">Signal</keyword>